<dbReference type="EMBL" id="JACRSY010000014">
    <property type="protein sequence ID" value="MBC8579862.1"/>
    <property type="molecule type" value="Genomic_DNA"/>
</dbReference>
<dbReference type="AlphaFoldDB" id="A0A926IDL1"/>
<evidence type="ECO:0000256" key="2">
    <source>
        <dbReference type="ARBA" id="ARBA00022840"/>
    </source>
</evidence>
<dbReference type="InterPro" id="IPR003593">
    <property type="entry name" value="AAA+_ATPase"/>
</dbReference>
<dbReference type="GO" id="GO:0016887">
    <property type="term" value="F:ATP hydrolysis activity"/>
    <property type="evidence" value="ECO:0007669"/>
    <property type="project" value="InterPro"/>
</dbReference>
<dbReference type="PANTHER" id="PTHR24221:SF654">
    <property type="entry name" value="ATP-BINDING CASSETTE SUB-FAMILY B MEMBER 6"/>
    <property type="match status" value="1"/>
</dbReference>
<gene>
    <name evidence="4" type="ORF">H8718_10015</name>
</gene>
<evidence type="ECO:0000256" key="1">
    <source>
        <dbReference type="ARBA" id="ARBA00022741"/>
    </source>
</evidence>
<evidence type="ECO:0000313" key="4">
    <source>
        <dbReference type="EMBL" id="MBC8579862.1"/>
    </source>
</evidence>
<dbReference type="InterPro" id="IPR003439">
    <property type="entry name" value="ABC_transporter-like_ATP-bd"/>
</dbReference>
<organism evidence="4 5">
    <name type="scientific">Zhenhengia yiwuensis</name>
    <dbReference type="NCBI Taxonomy" id="2763666"/>
    <lineage>
        <taxon>Bacteria</taxon>
        <taxon>Bacillati</taxon>
        <taxon>Bacillota</taxon>
        <taxon>Clostridia</taxon>
        <taxon>Lachnospirales</taxon>
        <taxon>Lachnospiraceae</taxon>
        <taxon>Zhenhengia</taxon>
    </lineage>
</organism>
<feature type="domain" description="ABC transporter" evidence="3">
    <location>
        <begin position="85"/>
        <end position="302"/>
    </location>
</feature>
<protein>
    <submittedName>
        <fullName evidence="4">ABC transporter ATP-binding protein</fullName>
    </submittedName>
</protein>
<dbReference type="Pfam" id="PF00005">
    <property type="entry name" value="ABC_tran"/>
    <property type="match status" value="1"/>
</dbReference>
<dbReference type="InterPro" id="IPR017871">
    <property type="entry name" value="ABC_transporter-like_CS"/>
</dbReference>
<dbReference type="SMART" id="SM00382">
    <property type="entry name" value="AAA"/>
    <property type="match status" value="1"/>
</dbReference>
<dbReference type="GO" id="GO:0034040">
    <property type="term" value="F:ATPase-coupled lipid transmembrane transporter activity"/>
    <property type="evidence" value="ECO:0007669"/>
    <property type="project" value="TreeGrafter"/>
</dbReference>
<proteinExistence type="predicted"/>
<keyword evidence="2 4" id="KW-0067">ATP-binding</keyword>
<dbReference type="InterPro" id="IPR039421">
    <property type="entry name" value="Type_1_exporter"/>
</dbReference>
<evidence type="ECO:0000313" key="5">
    <source>
        <dbReference type="Proteomes" id="UP000655830"/>
    </source>
</evidence>
<dbReference type="PROSITE" id="PS00211">
    <property type="entry name" value="ABC_TRANSPORTER_1"/>
    <property type="match status" value="1"/>
</dbReference>
<dbReference type="RefSeq" id="WP_249332771.1">
    <property type="nucleotide sequence ID" value="NZ_JACRSY010000014.1"/>
</dbReference>
<dbReference type="InterPro" id="IPR027417">
    <property type="entry name" value="P-loop_NTPase"/>
</dbReference>
<dbReference type="PROSITE" id="PS50893">
    <property type="entry name" value="ABC_TRANSPORTER_2"/>
    <property type="match status" value="1"/>
</dbReference>
<keyword evidence="5" id="KW-1185">Reference proteome</keyword>
<dbReference type="GO" id="GO:0005524">
    <property type="term" value="F:ATP binding"/>
    <property type="evidence" value="ECO:0007669"/>
    <property type="project" value="UniProtKB-KW"/>
</dbReference>
<keyword evidence="1" id="KW-0547">Nucleotide-binding</keyword>
<comment type="caution">
    <text evidence="4">The sequence shown here is derived from an EMBL/GenBank/DDBJ whole genome shotgun (WGS) entry which is preliminary data.</text>
</comment>
<dbReference type="Gene3D" id="3.40.50.300">
    <property type="entry name" value="P-loop containing nucleotide triphosphate hydrolases"/>
    <property type="match status" value="1"/>
</dbReference>
<evidence type="ECO:0000259" key="3">
    <source>
        <dbReference type="PROSITE" id="PS50893"/>
    </source>
</evidence>
<dbReference type="Proteomes" id="UP000655830">
    <property type="component" value="Unassembled WGS sequence"/>
</dbReference>
<accession>A0A926IDL1</accession>
<dbReference type="PANTHER" id="PTHR24221">
    <property type="entry name" value="ATP-BINDING CASSETTE SUB-FAMILY B"/>
    <property type="match status" value="1"/>
</dbReference>
<sequence length="309" mass="34514">MFASYIILVGVVVYVGIKMANGGNLGIQMITVQLCSSLIFPLVEILPRFNVIKSSKRIFDKITRKEGCSVNENKEGLTFDFNQVIEVKDLSFSYEAGKILEEAQFTIEAGKKYLIKGVSGAGKSTLMKLLSMIYDDYEGSIVVDGKDYKAIGESDFNNQVAFVYQDVFLFEDTIHNNISLYKDIPTQKVLEAAHKAGLDDLLEGKDGLETMLLENGKNLSGGQRQRISIARALAKNAKILFVDEGTSALNEEMGRKIEQELLGLDCTVVAISHRYYEGITQEYDYVLELKNRKVHTYSAKDYFGEVVVC</sequence>
<reference evidence="4" key="1">
    <citation type="submission" date="2020-08" db="EMBL/GenBank/DDBJ databases">
        <title>Genome public.</title>
        <authorList>
            <person name="Liu C."/>
            <person name="Sun Q."/>
        </authorList>
    </citation>
    <scope>NUCLEOTIDE SEQUENCE</scope>
    <source>
        <strain evidence="4">NSJ-12</strain>
    </source>
</reference>
<dbReference type="SUPFAM" id="SSF52540">
    <property type="entry name" value="P-loop containing nucleoside triphosphate hydrolases"/>
    <property type="match status" value="1"/>
</dbReference>
<name>A0A926IDL1_9FIRM</name>